<dbReference type="InterPro" id="IPR014756">
    <property type="entry name" value="Ig_E-set"/>
</dbReference>
<reference evidence="3 4" key="1">
    <citation type="journal article" date="2017" name="Nat. Ecol. Evol.">
        <title>Scallop genome provides insights into evolution of bilaterian karyotype and development.</title>
        <authorList>
            <person name="Wang S."/>
            <person name="Zhang J."/>
            <person name="Jiao W."/>
            <person name="Li J."/>
            <person name="Xun X."/>
            <person name="Sun Y."/>
            <person name="Guo X."/>
            <person name="Huan P."/>
            <person name="Dong B."/>
            <person name="Zhang L."/>
            <person name="Hu X."/>
            <person name="Sun X."/>
            <person name="Wang J."/>
            <person name="Zhao C."/>
            <person name="Wang Y."/>
            <person name="Wang D."/>
            <person name="Huang X."/>
            <person name="Wang R."/>
            <person name="Lv J."/>
            <person name="Li Y."/>
            <person name="Zhang Z."/>
            <person name="Liu B."/>
            <person name="Lu W."/>
            <person name="Hui Y."/>
            <person name="Liang J."/>
            <person name="Zhou Z."/>
            <person name="Hou R."/>
            <person name="Li X."/>
            <person name="Liu Y."/>
            <person name="Li H."/>
            <person name="Ning X."/>
            <person name="Lin Y."/>
            <person name="Zhao L."/>
            <person name="Xing Q."/>
            <person name="Dou J."/>
            <person name="Li Y."/>
            <person name="Mao J."/>
            <person name="Guo H."/>
            <person name="Dou H."/>
            <person name="Li T."/>
            <person name="Mu C."/>
            <person name="Jiang W."/>
            <person name="Fu Q."/>
            <person name="Fu X."/>
            <person name="Miao Y."/>
            <person name="Liu J."/>
            <person name="Yu Q."/>
            <person name="Li R."/>
            <person name="Liao H."/>
            <person name="Li X."/>
            <person name="Kong Y."/>
            <person name="Jiang Z."/>
            <person name="Chourrout D."/>
            <person name="Li R."/>
            <person name="Bao Z."/>
        </authorList>
    </citation>
    <scope>NUCLEOTIDE SEQUENCE [LARGE SCALE GENOMIC DNA]</scope>
    <source>
        <strain evidence="3 4">PY_sf001</strain>
    </source>
</reference>
<dbReference type="PANTHER" id="PTHR11188">
    <property type="entry name" value="ARRESTIN DOMAIN CONTAINING PROTEIN"/>
    <property type="match status" value="1"/>
</dbReference>
<name>A0A210Q6Z9_MIZYE</name>
<sequence length="396" mass="44431">MERLEKFQIIFNNPTATYSAGDTVYGYGWVVVKDPVFVETVCMEAVGEAKVEWMTSSDIQASDEEVFNYTTILPIKGEKDMKDGAFLHPGSHYFPFEFTLPQRLPSSFKGKHGRLRYFVKMTICTAGGPHPTRTSKFAVIGALDLNAEPDAALPVENDTFEAVGSWCCIAGTVTAAIKLERKGFVMKEAIPVWAEIKNLSTRRIKSTQVSLIQNVTYYSYRGRFSESTTMVTVHKGGIAPRGKQTWQKELLSIPTVPASHLRGCKIIDVQYSIEHPIHGEKSGLGNQHPIHGEKSEKITAHNKVRSTFLKWKTDFREIFQKCAIKSCSIFCTSELKEPERKAMQQGEITLIRVNVIPIYVCGVWGDAQHLANTNKAELTRAVRFEDTDKVNNSIRS</sequence>
<dbReference type="AlphaFoldDB" id="A0A210Q6Z9"/>
<accession>A0A210Q6Z9</accession>
<evidence type="ECO:0000313" key="4">
    <source>
        <dbReference type="Proteomes" id="UP000242188"/>
    </source>
</evidence>
<dbReference type="InterPro" id="IPR014752">
    <property type="entry name" value="Arrestin-like_C"/>
</dbReference>
<dbReference type="Proteomes" id="UP000242188">
    <property type="component" value="Unassembled WGS sequence"/>
</dbReference>
<protein>
    <submittedName>
        <fullName evidence="3">Arrestin domain-containing protein 3</fullName>
    </submittedName>
</protein>
<dbReference type="Pfam" id="PF00339">
    <property type="entry name" value="Arrestin_N"/>
    <property type="match status" value="1"/>
</dbReference>
<comment type="similarity">
    <text evidence="1">Belongs to the arrestin family.</text>
</comment>
<feature type="domain" description="Arrestin C-terminal-like" evidence="2">
    <location>
        <begin position="169"/>
        <end position="365"/>
    </location>
</feature>
<dbReference type="Pfam" id="PF02752">
    <property type="entry name" value="Arrestin_C"/>
    <property type="match status" value="1"/>
</dbReference>
<dbReference type="GO" id="GO:0005737">
    <property type="term" value="C:cytoplasm"/>
    <property type="evidence" value="ECO:0007669"/>
    <property type="project" value="TreeGrafter"/>
</dbReference>
<dbReference type="PANTHER" id="PTHR11188:SF17">
    <property type="entry name" value="FI21816P1"/>
    <property type="match status" value="1"/>
</dbReference>
<gene>
    <name evidence="3" type="ORF">KP79_PYT07034</name>
</gene>
<dbReference type="EMBL" id="NEDP02004764">
    <property type="protein sequence ID" value="OWF44517.1"/>
    <property type="molecule type" value="Genomic_DNA"/>
</dbReference>
<evidence type="ECO:0000313" key="3">
    <source>
        <dbReference type="EMBL" id="OWF44517.1"/>
    </source>
</evidence>
<dbReference type="Gene3D" id="2.60.40.640">
    <property type="match status" value="2"/>
</dbReference>
<dbReference type="InterPro" id="IPR011022">
    <property type="entry name" value="Arrestin_C-like"/>
</dbReference>
<evidence type="ECO:0000256" key="1">
    <source>
        <dbReference type="ARBA" id="ARBA00005298"/>
    </source>
</evidence>
<organism evidence="3 4">
    <name type="scientific">Mizuhopecten yessoensis</name>
    <name type="common">Japanese scallop</name>
    <name type="synonym">Patinopecten yessoensis</name>
    <dbReference type="NCBI Taxonomy" id="6573"/>
    <lineage>
        <taxon>Eukaryota</taxon>
        <taxon>Metazoa</taxon>
        <taxon>Spiralia</taxon>
        <taxon>Lophotrochozoa</taxon>
        <taxon>Mollusca</taxon>
        <taxon>Bivalvia</taxon>
        <taxon>Autobranchia</taxon>
        <taxon>Pteriomorphia</taxon>
        <taxon>Pectinida</taxon>
        <taxon>Pectinoidea</taxon>
        <taxon>Pectinidae</taxon>
        <taxon>Mizuhopecten</taxon>
    </lineage>
</organism>
<evidence type="ECO:0000259" key="2">
    <source>
        <dbReference type="SMART" id="SM01017"/>
    </source>
</evidence>
<proteinExistence type="inferred from homology"/>
<dbReference type="SUPFAM" id="SSF81296">
    <property type="entry name" value="E set domains"/>
    <property type="match status" value="2"/>
</dbReference>
<dbReference type="InterPro" id="IPR050357">
    <property type="entry name" value="Arrestin_domain-protein"/>
</dbReference>
<dbReference type="SMART" id="SM01017">
    <property type="entry name" value="Arrestin_C"/>
    <property type="match status" value="1"/>
</dbReference>
<dbReference type="GO" id="GO:0015031">
    <property type="term" value="P:protein transport"/>
    <property type="evidence" value="ECO:0007669"/>
    <property type="project" value="TreeGrafter"/>
</dbReference>
<keyword evidence="4" id="KW-1185">Reference proteome</keyword>
<comment type="caution">
    <text evidence="3">The sequence shown here is derived from an EMBL/GenBank/DDBJ whole genome shotgun (WGS) entry which is preliminary data.</text>
</comment>
<dbReference type="InterPro" id="IPR011021">
    <property type="entry name" value="Arrestin-like_N"/>
</dbReference>
<dbReference type="OrthoDB" id="2333384at2759"/>